<proteinExistence type="predicted"/>
<reference evidence="1 2" key="1">
    <citation type="submission" date="2019-05" db="EMBL/GenBank/DDBJ databases">
        <authorList>
            <person name="Qu J.-H."/>
        </authorList>
    </citation>
    <scope>NUCLEOTIDE SEQUENCE [LARGE SCALE GENOMIC DNA]</scope>
    <source>
        <strain evidence="1 2">Z12</strain>
    </source>
</reference>
<dbReference type="SUPFAM" id="SSF53756">
    <property type="entry name" value="UDP-Glycosyltransferase/glycogen phosphorylase"/>
    <property type="match status" value="1"/>
</dbReference>
<evidence type="ECO:0000313" key="1">
    <source>
        <dbReference type="EMBL" id="TLU90325.1"/>
    </source>
</evidence>
<comment type="caution">
    <text evidence="1">The sequence shown here is derived from an EMBL/GenBank/DDBJ whole genome shotgun (WGS) entry which is preliminary data.</text>
</comment>
<organism evidence="1 2">
    <name type="scientific">Dyadobacter sediminis</name>
    <dbReference type="NCBI Taxonomy" id="1493691"/>
    <lineage>
        <taxon>Bacteria</taxon>
        <taxon>Pseudomonadati</taxon>
        <taxon>Bacteroidota</taxon>
        <taxon>Cytophagia</taxon>
        <taxon>Cytophagales</taxon>
        <taxon>Spirosomataceae</taxon>
        <taxon>Dyadobacter</taxon>
    </lineage>
</organism>
<dbReference type="AlphaFoldDB" id="A0A5R9K8G7"/>
<dbReference type="GO" id="GO:0016740">
    <property type="term" value="F:transferase activity"/>
    <property type="evidence" value="ECO:0007669"/>
    <property type="project" value="UniProtKB-KW"/>
</dbReference>
<dbReference type="Proteomes" id="UP000309788">
    <property type="component" value="Unassembled WGS sequence"/>
</dbReference>
<dbReference type="PANTHER" id="PTHR12526">
    <property type="entry name" value="GLYCOSYLTRANSFERASE"/>
    <property type="match status" value="1"/>
</dbReference>
<dbReference type="OrthoDB" id="9768685at2"/>
<dbReference type="Pfam" id="PF13692">
    <property type="entry name" value="Glyco_trans_1_4"/>
    <property type="match status" value="1"/>
</dbReference>
<gene>
    <name evidence="1" type="ORF">FEM55_17315</name>
</gene>
<protein>
    <submittedName>
        <fullName evidence="1">Glycosyltransferase</fullName>
    </submittedName>
</protein>
<dbReference type="PANTHER" id="PTHR12526:SF637">
    <property type="entry name" value="GLYCOSYLTRANSFERASE EPSF-RELATED"/>
    <property type="match status" value="1"/>
</dbReference>
<keyword evidence="2" id="KW-1185">Reference proteome</keyword>
<dbReference type="EMBL" id="VCEI01000028">
    <property type="protein sequence ID" value="TLU90325.1"/>
    <property type="molecule type" value="Genomic_DNA"/>
</dbReference>
<keyword evidence="1" id="KW-0808">Transferase</keyword>
<sequence length="421" mass="47389">MNVVFINTSDSSGGAAIACSRLQKALEKHLNINGVILTQEKKLENSSVISLTPTRWKKQMAWFRFVAERLLFLPYEKSREIRFLFNRGIVGIDISSHPLVQNADIIHLHWINFGFLSIHSLKKLLSLGKPIVWTLHDMWAFTGGCHHSGKCENYQLSCGNCKFLRNPSSNDISYKDWLLKKKTYTEFAAIGCSKWLTNRAKSSSLLANCYTASIPNPIDTATFCPVLKSQARRFLNLPDNKMLILFAAMRIDAVKKGFIYFERALQIFKEHNSETANEIEIIVFGSGNCEIFKQLPFPVHVLGHLSSETQISLAYNAASVFVIPSLEENLPNTIMESFACGTPVVGFDVGGISEMIEHKQNGYLSVYGSSESLAEGINWVLKNNLNGVLSKQARQKVINSYSEKVVAMQYKRLYQMLLKVS</sequence>
<dbReference type="Gene3D" id="3.40.50.2000">
    <property type="entry name" value="Glycogen Phosphorylase B"/>
    <property type="match status" value="2"/>
</dbReference>
<evidence type="ECO:0000313" key="2">
    <source>
        <dbReference type="Proteomes" id="UP000309788"/>
    </source>
</evidence>
<accession>A0A5R9K8G7</accession>
<dbReference type="RefSeq" id="WP_138282660.1">
    <property type="nucleotide sequence ID" value="NZ_BMGE01000005.1"/>
</dbReference>
<name>A0A5R9K8G7_9BACT</name>